<feature type="domain" description="ABC3 transporter permease C-terminal" evidence="8">
    <location>
        <begin position="300"/>
        <end position="412"/>
    </location>
</feature>
<organism evidence="10">
    <name type="scientific">Rhodanobacter sp. IGA1.0</name>
    <dbReference type="NCBI Taxonomy" id="3158582"/>
    <lineage>
        <taxon>Bacteria</taxon>
        <taxon>Pseudomonadati</taxon>
        <taxon>Pseudomonadota</taxon>
        <taxon>Gammaproteobacteria</taxon>
        <taxon>Lysobacterales</taxon>
        <taxon>Rhodanobacteraceae</taxon>
        <taxon>Rhodanobacter</taxon>
    </lineage>
</organism>
<evidence type="ECO:0000259" key="8">
    <source>
        <dbReference type="Pfam" id="PF02687"/>
    </source>
</evidence>
<feature type="domain" description="MacB-like periplasmic core" evidence="9">
    <location>
        <begin position="34"/>
        <end position="259"/>
    </location>
</feature>
<comment type="similarity">
    <text evidence="6">Belongs to the ABC-4 integral membrane protein family.</text>
</comment>
<dbReference type="EMBL" id="CP157948">
    <property type="protein sequence ID" value="XBS90793.1"/>
    <property type="molecule type" value="Genomic_DNA"/>
</dbReference>
<gene>
    <name evidence="10" type="ORF">ABNK63_03890</name>
</gene>
<dbReference type="GO" id="GO:0005886">
    <property type="term" value="C:plasma membrane"/>
    <property type="evidence" value="ECO:0007669"/>
    <property type="project" value="UniProtKB-SubCell"/>
</dbReference>
<evidence type="ECO:0000256" key="4">
    <source>
        <dbReference type="ARBA" id="ARBA00022989"/>
    </source>
</evidence>
<dbReference type="InterPro" id="IPR003838">
    <property type="entry name" value="ABC3_permease_C"/>
</dbReference>
<feature type="transmembrane region" description="Helical" evidence="7">
    <location>
        <begin position="383"/>
        <end position="402"/>
    </location>
</feature>
<accession>A0AAU7QN80</accession>
<evidence type="ECO:0000256" key="7">
    <source>
        <dbReference type="SAM" id="Phobius"/>
    </source>
</evidence>
<feature type="transmembrane region" description="Helical" evidence="7">
    <location>
        <begin position="15"/>
        <end position="38"/>
    </location>
</feature>
<proteinExistence type="inferred from homology"/>
<dbReference type="InterPro" id="IPR025857">
    <property type="entry name" value="MacB_PCD"/>
</dbReference>
<keyword evidence="3 7" id="KW-0812">Transmembrane</keyword>
<feature type="transmembrane region" description="Helical" evidence="7">
    <location>
        <begin position="294"/>
        <end position="321"/>
    </location>
</feature>
<dbReference type="GO" id="GO:0022857">
    <property type="term" value="F:transmembrane transporter activity"/>
    <property type="evidence" value="ECO:0007669"/>
    <property type="project" value="TreeGrafter"/>
</dbReference>
<dbReference type="InterPro" id="IPR050250">
    <property type="entry name" value="Macrolide_Exporter_MacB"/>
</dbReference>
<dbReference type="Pfam" id="PF02687">
    <property type="entry name" value="FtsX"/>
    <property type="match status" value="1"/>
</dbReference>
<evidence type="ECO:0000259" key="9">
    <source>
        <dbReference type="Pfam" id="PF12704"/>
    </source>
</evidence>
<keyword evidence="5 7" id="KW-0472">Membrane</keyword>
<evidence type="ECO:0000256" key="6">
    <source>
        <dbReference type="ARBA" id="ARBA00038076"/>
    </source>
</evidence>
<comment type="subcellular location">
    <subcellularLocation>
        <location evidence="1">Cell membrane</location>
        <topology evidence="1">Multi-pass membrane protein</topology>
    </subcellularLocation>
</comment>
<protein>
    <submittedName>
        <fullName evidence="10">ABC transporter permease</fullName>
    </submittedName>
</protein>
<keyword evidence="4 7" id="KW-1133">Transmembrane helix</keyword>
<keyword evidence="2" id="KW-1003">Cell membrane</keyword>
<sequence>MTMHPILAALRKHKAGVVLIALQIALTLAIVCNAVFIIGQRIERVNRLTGLDESDLMLVSQQWVGAPSGDDAASVEKLDSLQLTDLAALRALPGVASVAPVNSVPLLNSSWNGAVDHKPGDTNEGSFHGTRTTYYFSDDQALSTLGLRLVAGRNFTAADVGHQGFRDNSEPSVVILTSALADKLFPKGDALGKVIYLNGSTKPTTIIGMVERMQVPGTGTWTNSFAWNSTLVPIRLDANFARYAIRAKPGQLDAVMRAVVPALYKANPMRVLDDDSVRSFAQIREKAYQADRGMAILMGVVALILLCVTAAGIVGLTSFWVGQRHRQIGVRRALGARKIDILHYFQIENLLIAGTGVVIGVLLALSLNMWLMSHYEMTRIPVLYVLTGVLAMLAIGQAAVFVPARRASNVPPVVATRAV</sequence>
<evidence type="ECO:0000256" key="1">
    <source>
        <dbReference type="ARBA" id="ARBA00004651"/>
    </source>
</evidence>
<name>A0AAU7QN80_9GAMM</name>
<dbReference type="RefSeq" id="WP_350016747.1">
    <property type="nucleotide sequence ID" value="NZ_CP157948.1"/>
</dbReference>
<evidence type="ECO:0000256" key="5">
    <source>
        <dbReference type="ARBA" id="ARBA00023136"/>
    </source>
</evidence>
<dbReference type="PANTHER" id="PTHR30572">
    <property type="entry name" value="MEMBRANE COMPONENT OF TRANSPORTER-RELATED"/>
    <property type="match status" value="1"/>
</dbReference>
<evidence type="ECO:0000313" key="10">
    <source>
        <dbReference type="EMBL" id="XBS90793.1"/>
    </source>
</evidence>
<feature type="transmembrane region" description="Helical" evidence="7">
    <location>
        <begin position="350"/>
        <end position="371"/>
    </location>
</feature>
<dbReference type="Pfam" id="PF12704">
    <property type="entry name" value="MacB_PCD"/>
    <property type="match status" value="1"/>
</dbReference>
<reference evidence="10" key="1">
    <citation type="submission" date="2024-06" db="EMBL/GenBank/DDBJ databases">
        <authorList>
            <person name="Sun Y."/>
        </authorList>
    </citation>
    <scope>NUCLEOTIDE SEQUENCE</scope>
    <source>
        <strain evidence="10">IGA1.0</strain>
    </source>
</reference>
<evidence type="ECO:0000256" key="2">
    <source>
        <dbReference type="ARBA" id="ARBA00022475"/>
    </source>
</evidence>
<dbReference type="PANTHER" id="PTHR30572:SF4">
    <property type="entry name" value="ABC TRANSPORTER PERMEASE YTRF"/>
    <property type="match status" value="1"/>
</dbReference>
<dbReference type="AlphaFoldDB" id="A0AAU7QN80"/>
<evidence type="ECO:0000256" key="3">
    <source>
        <dbReference type="ARBA" id="ARBA00022692"/>
    </source>
</evidence>